<dbReference type="Proteomes" id="UP000015105">
    <property type="component" value="Chromosome 7D"/>
</dbReference>
<keyword evidence="7 8" id="KW-0349">Heme</keyword>
<evidence type="ECO:0000256" key="5">
    <source>
        <dbReference type="ARBA" id="ARBA00023004"/>
    </source>
</evidence>
<dbReference type="PRINTS" id="PR00385">
    <property type="entry name" value="P450"/>
</dbReference>
<name>A0A453QPP1_AEGTS</name>
<comment type="similarity">
    <text evidence="8">Belongs to the cytochrome P450 family.</text>
</comment>
<keyword evidence="8" id="KW-0560">Oxidoreductase</keyword>
<comment type="pathway">
    <text evidence="1">Hormone biosynthesis.</text>
</comment>
<protein>
    <recommendedName>
        <fullName evidence="11">Ent-kaurenoic acid oxidase</fullName>
    </recommendedName>
</protein>
<dbReference type="InterPro" id="IPR002401">
    <property type="entry name" value="Cyt_P450_E_grp-I"/>
</dbReference>
<dbReference type="Gene3D" id="1.10.630.10">
    <property type="entry name" value="Cytochrome P450"/>
    <property type="match status" value="1"/>
</dbReference>
<evidence type="ECO:0000256" key="4">
    <source>
        <dbReference type="ARBA" id="ARBA00022989"/>
    </source>
</evidence>
<evidence type="ECO:0000313" key="9">
    <source>
        <dbReference type="EnsemblPlants" id="AET7Gv20269700.1"/>
    </source>
</evidence>
<dbReference type="AlphaFoldDB" id="A0A453QPP1"/>
<dbReference type="InterPro" id="IPR017972">
    <property type="entry name" value="Cyt_P450_CS"/>
</dbReference>
<evidence type="ECO:0000256" key="3">
    <source>
        <dbReference type="ARBA" id="ARBA00022723"/>
    </source>
</evidence>
<dbReference type="SUPFAM" id="SSF48264">
    <property type="entry name" value="Cytochrome P450"/>
    <property type="match status" value="1"/>
</dbReference>
<reference evidence="10" key="2">
    <citation type="journal article" date="2017" name="Nat. Plants">
        <title>The Aegilops tauschii genome reveals multiple impacts of transposons.</title>
        <authorList>
            <person name="Zhao G."/>
            <person name="Zou C."/>
            <person name="Li K."/>
            <person name="Wang K."/>
            <person name="Li T."/>
            <person name="Gao L."/>
            <person name="Zhang X."/>
            <person name="Wang H."/>
            <person name="Yang Z."/>
            <person name="Liu X."/>
            <person name="Jiang W."/>
            <person name="Mao L."/>
            <person name="Kong X."/>
            <person name="Jiao Y."/>
            <person name="Jia J."/>
        </authorList>
    </citation>
    <scope>NUCLEOTIDE SEQUENCE [LARGE SCALE GENOMIC DNA]</scope>
    <source>
        <strain evidence="10">cv. AL8/78</strain>
    </source>
</reference>
<comment type="pathway">
    <text evidence="6">Plant hormone biosynthesis.</text>
</comment>
<keyword evidence="5 7" id="KW-0408">Iron</keyword>
<dbReference type="GO" id="GO:0016125">
    <property type="term" value="P:sterol metabolic process"/>
    <property type="evidence" value="ECO:0007669"/>
    <property type="project" value="TreeGrafter"/>
</dbReference>
<evidence type="ECO:0000256" key="7">
    <source>
        <dbReference type="PIRSR" id="PIRSR602401-1"/>
    </source>
</evidence>
<keyword evidence="10" id="KW-1185">Reference proteome</keyword>
<feature type="binding site" description="axial binding residue" evidence="7">
    <location>
        <position position="244"/>
    </location>
    <ligand>
        <name>heme</name>
        <dbReference type="ChEBI" id="CHEBI:30413"/>
    </ligand>
    <ligandPart>
        <name>Fe</name>
        <dbReference type="ChEBI" id="CHEBI:18248"/>
    </ligandPart>
</feature>
<reference evidence="9" key="4">
    <citation type="submission" date="2019-03" db="UniProtKB">
        <authorList>
            <consortium name="EnsemblPlants"/>
        </authorList>
    </citation>
    <scope>IDENTIFICATION</scope>
</reference>
<dbReference type="PROSITE" id="PS00086">
    <property type="entry name" value="CYTOCHROME_P450"/>
    <property type="match status" value="1"/>
</dbReference>
<dbReference type="PANTHER" id="PTHR24286">
    <property type="entry name" value="CYTOCHROME P450 26"/>
    <property type="match status" value="1"/>
</dbReference>
<accession>A0A453QPP1</accession>
<keyword evidence="2" id="KW-0812">Transmembrane</keyword>
<keyword evidence="3 7" id="KW-0479">Metal-binding</keyword>
<keyword evidence="4" id="KW-0472">Membrane</keyword>
<reference evidence="9" key="5">
    <citation type="journal article" date="2021" name="G3 (Bethesda)">
        <title>Aegilops tauschii genome assembly Aet v5.0 features greater sequence contiguity and improved annotation.</title>
        <authorList>
            <person name="Wang L."/>
            <person name="Zhu T."/>
            <person name="Rodriguez J.C."/>
            <person name="Deal K.R."/>
            <person name="Dubcovsky J."/>
            <person name="McGuire P.E."/>
            <person name="Lux T."/>
            <person name="Spannagl M."/>
            <person name="Mayer K.F.X."/>
            <person name="Baldrich P."/>
            <person name="Meyers B.C."/>
            <person name="Huo N."/>
            <person name="Gu Y.Q."/>
            <person name="Zhou H."/>
            <person name="Devos K.M."/>
            <person name="Bennetzen J.L."/>
            <person name="Unver T."/>
            <person name="Budak H."/>
            <person name="Gulick P.J."/>
            <person name="Galiba G."/>
            <person name="Kalapos B."/>
            <person name="Nelson D.R."/>
            <person name="Li P."/>
            <person name="You F.M."/>
            <person name="Luo M.C."/>
            <person name="Dvorak J."/>
        </authorList>
    </citation>
    <scope>NUCLEOTIDE SEQUENCE [LARGE SCALE GENOMIC DNA]</scope>
    <source>
        <strain evidence="9">cv. AL8/78</strain>
    </source>
</reference>
<reference evidence="10" key="1">
    <citation type="journal article" date="2014" name="Science">
        <title>Ancient hybridizations among the ancestral genomes of bread wheat.</title>
        <authorList>
            <consortium name="International Wheat Genome Sequencing Consortium,"/>
            <person name="Marcussen T."/>
            <person name="Sandve S.R."/>
            <person name="Heier L."/>
            <person name="Spannagl M."/>
            <person name="Pfeifer M."/>
            <person name="Jakobsen K.S."/>
            <person name="Wulff B.B."/>
            <person name="Steuernagel B."/>
            <person name="Mayer K.F."/>
            <person name="Olsen O.A."/>
        </authorList>
    </citation>
    <scope>NUCLEOTIDE SEQUENCE [LARGE SCALE GENOMIC DNA]</scope>
    <source>
        <strain evidence="10">cv. AL8/78</strain>
    </source>
</reference>
<dbReference type="GO" id="GO:0016132">
    <property type="term" value="P:brassinosteroid biosynthetic process"/>
    <property type="evidence" value="ECO:0007669"/>
    <property type="project" value="TreeGrafter"/>
</dbReference>
<proteinExistence type="inferred from homology"/>
<keyword evidence="4" id="KW-1133">Transmembrane helix</keyword>
<sequence length="280" mass="31372">TFANICKMFISMEPSPMTDKIDQWFGGLVNGVRAFPLNFPGTTSHGGRKCRQKLNAFFREVLEARKNVDNCDDLMSGLMHIEDEQGKKLSDEEVVDNIVSLVMAGYESTASAIMWATYHLAKSPSALAKLRDENIALVKSKGGSTLASLTITRDDIPKMKYTTKVVEETIRMANISSMVYRVANKDVEYHGYTIPKGWPVVVWLRSLHTDPNYYQDPLTFNPDRWDEPAKTGTYQVFGGGYRICPGNMLARLQMGVAQSRRKDKLSSTAKANGWCIHGFP</sequence>
<comment type="cofactor">
    <cofactor evidence="7">
        <name>heme</name>
        <dbReference type="ChEBI" id="CHEBI:30413"/>
    </cofactor>
</comment>
<dbReference type="PANTHER" id="PTHR24286:SF12">
    <property type="entry name" value="CYTOCHROME P450 FAMILY PROTEIN, EXPRESSED"/>
    <property type="match status" value="1"/>
</dbReference>
<dbReference type="GO" id="GO:0005506">
    <property type="term" value="F:iron ion binding"/>
    <property type="evidence" value="ECO:0007669"/>
    <property type="project" value="InterPro"/>
</dbReference>
<keyword evidence="8" id="KW-0503">Monooxygenase</keyword>
<dbReference type="GO" id="GO:0004497">
    <property type="term" value="F:monooxygenase activity"/>
    <property type="evidence" value="ECO:0007669"/>
    <property type="project" value="UniProtKB-KW"/>
</dbReference>
<evidence type="ECO:0000256" key="1">
    <source>
        <dbReference type="ARBA" id="ARBA00004972"/>
    </source>
</evidence>
<evidence type="ECO:0008006" key="11">
    <source>
        <dbReference type="Google" id="ProtNLM"/>
    </source>
</evidence>
<evidence type="ECO:0000256" key="2">
    <source>
        <dbReference type="ARBA" id="ARBA00022692"/>
    </source>
</evidence>
<dbReference type="InterPro" id="IPR036396">
    <property type="entry name" value="Cyt_P450_sf"/>
</dbReference>
<dbReference type="GO" id="GO:0016705">
    <property type="term" value="F:oxidoreductase activity, acting on paired donors, with incorporation or reduction of molecular oxygen"/>
    <property type="evidence" value="ECO:0007669"/>
    <property type="project" value="InterPro"/>
</dbReference>
<organism evidence="9 10">
    <name type="scientific">Aegilops tauschii subsp. strangulata</name>
    <name type="common">Goatgrass</name>
    <dbReference type="NCBI Taxonomy" id="200361"/>
    <lineage>
        <taxon>Eukaryota</taxon>
        <taxon>Viridiplantae</taxon>
        <taxon>Streptophyta</taxon>
        <taxon>Embryophyta</taxon>
        <taxon>Tracheophyta</taxon>
        <taxon>Spermatophyta</taxon>
        <taxon>Magnoliopsida</taxon>
        <taxon>Liliopsida</taxon>
        <taxon>Poales</taxon>
        <taxon>Poaceae</taxon>
        <taxon>BOP clade</taxon>
        <taxon>Pooideae</taxon>
        <taxon>Triticodae</taxon>
        <taxon>Triticeae</taxon>
        <taxon>Triticinae</taxon>
        <taxon>Aegilops</taxon>
    </lineage>
</organism>
<reference evidence="9" key="3">
    <citation type="journal article" date="2017" name="Nature">
        <title>Genome sequence of the progenitor of the wheat D genome Aegilops tauschii.</title>
        <authorList>
            <person name="Luo M.C."/>
            <person name="Gu Y.Q."/>
            <person name="Puiu D."/>
            <person name="Wang H."/>
            <person name="Twardziok S.O."/>
            <person name="Deal K.R."/>
            <person name="Huo N."/>
            <person name="Zhu T."/>
            <person name="Wang L."/>
            <person name="Wang Y."/>
            <person name="McGuire P.E."/>
            <person name="Liu S."/>
            <person name="Long H."/>
            <person name="Ramasamy R.K."/>
            <person name="Rodriguez J.C."/>
            <person name="Van S.L."/>
            <person name="Yuan L."/>
            <person name="Wang Z."/>
            <person name="Xia Z."/>
            <person name="Xiao L."/>
            <person name="Anderson O.D."/>
            <person name="Ouyang S."/>
            <person name="Liang Y."/>
            <person name="Zimin A.V."/>
            <person name="Pertea G."/>
            <person name="Qi P."/>
            <person name="Bennetzen J.L."/>
            <person name="Dai X."/>
            <person name="Dawson M.W."/>
            <person name="Muller H.G."/>
            <person name="Kugler K."/>
            <person name="Rivarola-Duarte L."/>
            <person name="Spannagl M."/>
            <person name="Mayer K.F.X."/>
            <person name="Lu F.H."/>
            <person name="Bevan M.W."/>
            <person name="Leroy P."/>
            <person name="Li P."/>
            <person name="You F.M."/>
            <person name="Sun Q."/>
            <person name="Liu Z."/>
            <person name="Lyons E."/>
            <person name="Wicker T."/>
            <person name="Salzberg S.L."/>
            <person name="Devos K.M."/>
            <person name="Dvorak J."/>
        </authorList>
    </citation>
    <scope>NUCLEOTIDE SEQUENCE [LARGE SCALE GENOMIC DNA]</scope>
    <source>
        <strain evidence="9">cv. AL8/78</strain>
    </source>
</reference>
<dbReference type="GO" id="GO:0010268">
    <property type="term" value="P:brassinosteroid homeostasis"/>
    <property type="evidence" value="ECO:0007669"/>
    <property type="project" value="TreeGrafter"/>
</dbReference>
<dbReference type="InterPro" id="IPR001128">
    <property type="entry name" value="Cyt_P450"/>
</dbReference>
<evidence type="ECO:0000256" key="8">
    <source>
        <dbReference type="RuleBase" id="RU000461"/>
    </source>
</evidence>
<dbReference type="Gramene" id="AET7Gv20269700.1">
    <property type="protein sequence ID" value="AET7Gv20269700.1"/>
    <property type="gene ID" value="AET7Gv20269700"/>
</dbReference>
<evidence type="ECO:0000256" key="6">
    <source>
        <dbReference type="ARBA" id="ARBA00029441"/>
    </source>
</evidence>
<dbReference type="PRINTS" id="PR00463">
    <property type="entry name" value="EP450I"/>
</dbReference>
<dbReference type="GO" id="GO:0020037">
    <property type="term" value="F:heme binding"/>
    <property type="evidence" value="ECO:0007669"/>
    <property type="project" value="InterPro"/>
</dbReference>
<evidence type="ECO:0000313" key="10">
    <source>
        <dbReference type="Proteomes" id="UP000015105"/>
    </source>
</evidence>
<dbReference type="EnsemblPlants" id="AET7Gv20269700.1">
    <property type="protein sequence ID" value="AET7Gv20269700.1"/>
    <property type="gene ID" value="AET7Gv20269700"/>
</dbReference>
<dbReference type="Pfam" id="PF00067">
    <property type="entry name" value="p450"/>
    <property type="match status" value="1"/>
</dbReference>